<comment type="caution">
    <text evidence="1">The sequence shown here is derived from an EMBL/GenBank/DDBJ whole genome shotgun (WGS) entry which is preliminary data.</text>
</comment>
<dbReference type="AlphaFoldDB" id="A0A0J7KRV3"/>
<protein>
    <submittedName>
        <fullName evidence="1">Phosphorylase b kinase gamma catalytic skeletal muscle isoform</fullName>
    </submittedName>
</protein>
<dbReference type="Proteomes" id="UP000036403">
    <property type="component" value="Unassembled WGS sequence"/>
</dbReference>
<organism evidence="1 2">
    <name type="scientific">Lasius niger</name>
    <name type="common">Black garden ant</name>
    <dbReference type="NCBI Taxonomy" id="67767"/>
    <lineage>
        <taxon>Eukaryota</taxon>
        <taxon>Metazoa</taxon>
        <taxon>Ecdysozoa</taxon>
        <taxon>Arthropoda</taxon>
        <taxon>Hexapoda</taxon>
        <taxon>Insecta</taxon>
        <taxon>Pterygota</taxon>
        <taxon>Neoptera</taxon>
        <taxon>Endopterygota</taxon>
        <taxon>Hymenoptera</taxon>
        <taxon>Apocrita</taxon>
        <taxon>Aculeata</taxon>
        <taxon>Formicoidea</taxon>
        <taxon>Formicidae</taxon>
        <taxon>Formicinae</taxon>
        <taxon>Lasius</taxon>
        <taxon>Lasius</taxon>
    </lineage>
</organism>
<dbReference type="PaxDb" id="67767-A0A0J7KRV3"/>
<dbReference type="OrthoDB" id="419455at2759"/>
<reference evidence="1 2" key="1">
    <citation type="submission" date="2015-04" db="EMBL/GenBank/DDBJ databases">
        <title>Lasius niger genome sequencing.</title>
        <authorList>
            <person name="Konorov E.A."/>
            <person name="Nikitin M.A."/>
            <person name="Kirill M.V."/>
            <person name="Chang P."/>
        </authorList>
    </citation>
    <scope>NUCLEOTIDE SEQUENCE [LARGE SCALE GENOMIC DNA]</scope>
    <source>
        <tissue evidence="1">Whole</tissue>
    </source>
</reference>
<dbReference type="GO" id="GO:0016301">
    <property type="term" value="F:kinase activity"/>
    <property type="evidence" value="ECO:0007669"/>
    <property type="project" value="UniProtKB-KW"/>
</dbReference>
<keyword evidence="2" id="KW-1185">Reference proteome</keyword>
<dbReference type="EMBL" id="LBMM01003822">
    <property type="protein sequence ID" value="KMQ93092.1"/>
    <property type="molecule type" value="Genomic_DNA"/>
</dbReference>
<keyword evidence="1" id="KW-0808">Transferase</keyword>
<feature type="non-terminal residue" evidence="1">
    <location>
        <position position="293"/>
    </location>
</feature>
<evidence type="ECO:0000313" key="1">
    <source>
        <dbReference type="EMBL" id="KMQ93092.1"/>
    </source>
</evidence>
<name>A0A0J7KRV3_LASNI</name>
<proteinExistence type="predicted"/>
<sequence>MLNTTQGLATIVPTLQHIGPGLRVVPGDTRQLLVAHTAGNNESRSLTLAVQNSSDQSRPPLIAVQSNNGNEPRPVALVVHSSAANDNRVTFVHSNLSNNDRPLALAMQSSASDVRPVTFVHSGNEGRPLVLATHSPALNVSNTQTRIRTGDAQTTHKMVSGVTLVGGNGSELARLPGGAELNILPANGLTLSHAGVSLQTTAGKSASTMMQNASSTESIAHIVGQHTPLSGLTPIVTPMTVVSQGNQVTAHILAPSSLAGKMITTPILKSVGQMPLVNAQYLNTTTLVKPVVV</sequence>
<accession>A0A0J7KRV3</accession>
<evidence type="ECO:0000313" key="2">
    <source>
        <dbReference type="Proteomes" id="UP000036403"/>
    </source>
</evidence>
<gene>
    <name evidence="1" type="ORF">RF55_6835</name>
</gene>
<dbReference type="STRING" id="67767.A0A0J7KRV3"/>
<keyword evidence="1" id="KW-0418">Kinase</keyword>